<dbReference type="EMBL" id="LOWA01000024">
    <property type="protein sequence ID" value="KVE28044.1"/>
    <property type="molecule type" value="Genomic_DNA"/>
</dbReference>
<protein>
    <submittedName>
        <fullName evidence="1">Uncharacterized protein</fullName>
    </submittedName>
</protein>
<proteinExistence type="predicted"/>
<evidence type="ECO:0000313" key="2">
    <source>
        <dbReference type="Proteomes" id="UP000062788"/>
    </source>
</evidence>
<name>A0A118DPI9_9BURK</name>
<keyword evidence="2" id="KW-1185">Reference proteome</keyword>
<organism evidence="1 2">
    <name type="scientific">Burkholderia singularis</name>
    <dbReference type="NCBI Taxonomy" id="1503053"/>
    <lineage>
        <taxon>Bacteria</taxon>
        <taxon>Pseudomonadati</taxon>
        <taxon>Pseudomonadota</taxon>
        <taxon>Betaproteobacteria</taxon>
        <taxon>Burkholderiales</taxon>
        <taxon>Burkholderiaceae</taxon>
        <taxon>Burkholderia</taxon>
        <taxon>pseudomallei group</taxon>
    </lineage>
</organism>
<gene>
    <name evidence="1" type="ORF">WS67_10040</name>
</gene>
<reference evidence="1 2" key="1">
    <citation type="submission" date="2015-11" db="EMBL/GenBank/DDBJ databases">
        <title>Expanding the genomic diversity of Burkholderia species for the development of highly accurate diagnostics.</title>
        <authorList>
            <person name="Sahl J."/>
            <person name="Keim P."/>
            <person name="Wagner D."/>
        </authorList>
    </citation>
    <scope>NUCLEOTIDE SEQUENCE [LARGE SCALE GENOMIC DNA]</scope>
    <source>
        <strain evidence="1 2">TSV85</strain>
    </source>
</reference>
<dbReference type="AlphaFoldDB" id="A0A118DPI9"/>
<dbReference type="Proteomes" id="UP000062788">
    <property type="component" value="Unassembled WGS sequence"/>
</dbReference>
<accession>A0A118DPI9</accession>
<comment type="caution">
    <text evidence="1">The sequence shown here is derived from an EMBL/GenBank/DDBJ whole genome shotgun (WGS) entry which is preliminary data.</text>
</comment>
<evidence type="ECO:0000313" key="1">
    <source>
        <dbReference type="EMBL" id="KVE28044.1"/>
    </source>
</evidence>
<sequence length="68" mass="7213">MSLTIGASRWAALRVGVAVDDMMMEMGSAADYKANRRRAGSLCSAFAGILAVWPMRVMHAHAGFGGLL</sequence>